<name>A0AAN8ENH3_TRICO</name>
<reference evidence="2 3" key="1">
    <citation type="submission" date="2019-10" db="EMBL/GenBank/DDBJ databases">
        <title>Assembly and Annotation for the nematode Trichostrongylus colubriformis.</title>
        <authorList>
            <person name="Martin J."/>
        </authorList>
    </citation>
    <scope>NUCLEOTIDE SEQUENCE [LARGE SCALE GENOMIC DNA]</scope>
    <source>
        <strain evidence="2">G859</strain>
        <tissue evidence="2">Whole worm</tissue>
    </source>
</reference>
<sequence>MDTPTATDSRTIQNRKGKRHRIDLNSPQIDDHLKRAIDLIVDDQSLPLHLKSAMGYLFEMKGEINDVLARNEQLLQENKLIKEKNCELLNEIASLKSQINSLKQALSEAKASSDSTSINSSLPRSCEEVERKRSVVIVGVVESTAPLSSVRVAHDIECVRRINDFLGIDCRPLCVYRMGRYVANKPRLLKVVFPSSFFASLLLRRAPKLRYFSERGIFIRASLTLAERERLKTRRSPVVSAHPTSDNHLHSQPAELNLSIVEQVSTPPHSTSANALSDATQLNM</sequence>
<dbReference type="AlphaFoldDB" id="A0AAN8ENH3"/>
<protein>
    <submittedName>
        <fullName evidence="2">Uncharacterized protein</fullName>
    </submittedName>
</protein>
<gene>
    <name evidence="2" type="ORF">GCK32_011808</name>
</gene>
<accession>A0AAN8ENH3</accession>
<keyword evidence="1" id="KW-0175">Coiled coil</keyword>
<organism evidence="2 3">
    <name type="scientific">Trichostrongylus colubriformis</name>
    <name type="common">Black scour worm</name>
    <dbReference type="NCBI Taxonomy" id="6319"/>
    <lineage>
        <taxon>Eukaryota</taxon>
        <taxon>Metazoa</taxon>
        <taxon>Ecdysozoa</taxon>
        <taxon>Nematoda</taxon>
        <taxon>Chromadorea</taxon>
        <taxon>Rhabditida</taxon>
        <taxon>Rhabditina</taxon>
        <taxon>Rhabditomorpha</taxon>
        <taxon>Strongyloidea</taxon>
        <taxon>Trichostrongylidae</taxon>
        <taxon>Trichostrongylus</taxon>
    </lineage>
</organism>
<dbReference type="Proteomes" id="UP001331761">
    <property type="component" value="Unassembled WGS sequence"/>
</dbReference>
<feature type="coiled-coil region" evidence="1">
    <location>
        <begin position="57"/>
        <end position="112"/>
    </location>
</feature>
<evidence type="ECO:0000313" key="3">
    <source>
        <dbReference type="Proteomes" id="UP001331761"/>
    </source>
</evidence>
<proteinExistence type="predicted"/>
<evidence type="ECO:0000256" key="1">
    <source>
        <dbReference type="SAM" id="Coils"/>
    </source>
</evidence>
<dbReference type="EMBL" id="WIXE01025009">
    <property type="protein sequence ID" value="KAK5965081.1"/>
    <property type="molecule type" value="Genomic_DNA"/>
</dbReference>
<keyword evidence="3" id="KW-1185">Reference proteome</keyword>
<evidence type="ECO:0000313" key="2">
    <source>
        <dbReference type="EMBL" id="KAK5965081.1"/>
    </source>
</evidence>
<comment type="caution">
    <text evidence="2">The sequence shown here is derived from an EMBL/GenBank/DDBJ whole genome shotgun (WGS) entry which is preliminary data.</text>
</comment>